<keyword evidence="1" id="KW-0732">Signal</keyword>
<evidence type="ECO:0000259" key="2">
    <source>
        <dbReference type="Pfam" id="PF00326"/>
    </source>
</evidence>
<evidence type="ECO:0000313" key="4">
    <source>
        <dbReference type="EMBL" id="NDU98220.1"/>
    </source>
</evidence>
<feature type="domain" description="SGNH hydrolase-type esterase" evidence="3">
    <location>
        <begin position="34"/>
        <end position="225"/>
    </location>
</feature>
<dbReference type="PANTHER" id="PTHR30383:SF5">
    <property type="entry name" value="SGNH HYDROLASE-TYPE ESTERASE DOMAIN-CONTAINING PROTEIN"/>
    <property type="match status" value="1"/>
</dbReference>
<dbReference type="SUPFAM" id="SSF53474">
    <property type="entry name" value="alpha/beta-Hydrolases"/>
    <property type="match status" value="1"/>
</dbReference>
<dbReference type="RefSeq" id="WP_163954358.1">
    <property type="nucleotide sequence ID" value="NZ_JAAFZH010000016.1"/>
</dbReference>
<evidence type="ECO:0000259" key="3">
    <source>
        <dbReference type="Pfam" id="PF13472"/>
    </source>
</evidence>
<evidence type="ECO:0000256" key="1">
    <source>
        <dbReference type="SAM" id="SignalP"/>
    </source>
</evidence>
<reference evidence="4 5" key="1">
    <citation type="submission" date="2020-02" db="EMBL/GenBank/DDBJ databases">
        <title>Draft genome sequence of two Spirosoma agri KCTC 52727 and Spirosoma terrae KCTC 52035.</title>
        <authorList>
            <person name="Rojas J."/>
            <person name="Ambika Manirajan B."/>
            <person name="Suarez C."/>
            <person name="Ratering S."/>
            <person name="Schnell S."/>
        </authorList>
    </citation>
    <scope>NUCLEOTIDE SEQUENCE [LARGE SCALE GENOMIC DNA]</scope>
    <source>
        <strain evidence="4 5">KCTC 52035</strain>
    </source>
</reference>
<dbReference type="InterPro" id="IPR051532">
    <property type="entry name" value="Ester_Hydrolysis_Enzymes"/>
</dbReference>
<dbReference type="PANTHER" id="PTHR30383">
    <property type="entry name" value="THIOESTERASE 1/PROTEASE 1/LYSOPHOSPHOLIPASE L1"/>
    <property type="match status" value="1"/>
</dbReference>
<dbReference type="InterPro" id="IPR029058">
    <property type="entry name" value="AB_hydrolase_fold"/>
</dbReference>
<dbReference type="GO" id="GO:0004622">
    <property type="term" value="F:phosphatidylcholine lysophospholipase activity"/>
    <property type="evidence" value="ECO:0007669"/>
    <property type="project" value="TreeGrafter"/>
</dbReference>
<dbReference type="Pfam" id="PF00326">
    <property type="entry name" value="Peptidase_S9"/>
    <property type="match status" value="1"/>
</dbReference>
<dbReference type="InterPro" id="IPR013830">
    <property type="entry name" value="SGNH_hydro"/>
</dbReference>
<dbReference type="Gene3D" id="3.40.50.1820">
    <property type="entry name" value="alpha/beta hydrolase"/>
    <property type="match status" value="1"/>
</dbReference>
<dbReference type="EMBL" id="JAAFZH010000016">
    <property type="protein sequence ID" value="NDU98220.1"/>
    <property type="molecule type" value="Genomic_DNA"/>
</dbReference>
<dbReference type="AlphaFoldDB" id="A0A6L9LCP4"/>
<organism evidence="4 5">
    <name type="scientific">Spirosoma terrae</name>
    <dbReference type="NCBI Taxonomy" id="1968276"/>
    <lineage>
        <taxon>Bacteria</taxon>
        <taxon>Pseudomonadati</taxon>
        <taxon>Bacteroidota</taxon>
        <taxon>Cytophagia</taxon>
        <taxon>Cytophagales</taxon>
        <taxon>Cytophagaceae</taxon>
        <taxon>Spirosoma</taxon>
    </lineage>
</organism>
<dbReference type="InterPro" id="IPR001375">
    <property type="entry name" value="Peptidase_S9_cat"/>
</dbReference>
<feature type="chain" id="PRO_5026711618" evidence="1">
    <location>
        <begin position="23"/>
        <end position="767"/>
    </location>
</feature>
<dbReference type="Gene3D" id="3.40.50.1110">
    <property type="entry name" value="SGNH hydrolase"/>
    <property type="match status" value="2"/>
</dbReference>
<name>A0A6L9LCP4_9BACT</name>
<dbReference type="GO" id="GO:0006508">
    <property type="term" value="P:proteolysis"/>
    <property type="evidence" value="ECO:0007669"/>
    <property type="project" value="InterPro"/>
</dbReference>
<feature type="signal peptide" evidence="1">
    <location>
        <begin position="1"/>
        <end position="22"/>
    </location>
</feature>
<dbReference type="Proteomes" id="UP000474175">
    <property type="component" value="Unassembled WGS sequence"/>
</dbReference>
<proteinExistence type="predicted"/>
<gene>
    <name evidence="4" type="ORF">GK108_25270</name>
</gene>
<protein>
    <submittedName>
        <fullName evidence="4">Prolyl oligopeptidase family serine peptidase</fullName>
    </submittedName>
</protein>
<comment type="caution">
    <text evidence="4">The sequence shown here is derived from an EMBL/GenBank/DDBJ whole genome shotgun (WGS) entry which is preliminary data.</text>
</comment>
<feature type="domain" description="Peptidase S9 prolyl oligopeptidase catalytic" evidence="2">
    <location>
        <begin position="613"/>
        <end position="744"/>
    </location>
</feature>
<dbReference type="SUPFAM" id="SSF52266">
    <property type="entry name" value="SGNH hydrolase"/>
    <property type="match status" value="2"/>
</dbReference>
<dbReference type="CDD" id="cd01834">
    <property type="entry name" value="SGNH_hydrolase_like_2"/>
    <property type="match status" value="1"/>
</dbReference>
<accession>A0A6L9LCP4</accession>
<keyword evidence="5" id="KW-1185">Reference proteome</keyword>
<feature type="domain" description="SGNH hydrolase-type esterase" evidence="3">
    <location>
        <begin position="320"/>
        <end position="494"/>
    </location>
</feature>
<dbReference type="Pfam" id="PF13472">
    <property type="entry name" value="Lipase_GDSL_2"/>
    <property type="match status" value="2"/>
</dbReference>
<evidence type="ECO:0000313" key="5">
    <source>
        <dbReference type="Proteomes" id="UP000474175"/>
    </source>
</evidence>
<dbReference type="GO" id="GO:0008236">
    <property type="term" value="F:serine-type peptidase activity"/>
    <property type="evidence" value="ECO:0007669"/>
    <property type="project" value="InterPro"/>
</dbReference>
<sequence length="767" mass="86298">MKKAAILYYLLFCVFVATLTSASPFPKGAKRILFLGNSITYAGMYVADVESYLTARYPKQHYEFINVGLPSETVSGLSEPNHADGKFPRPDLHERLDRVLAKTRPDVVFACYGMNDGIYMPLSEERFKPYREGMKWLHNKLQKAGVKRIIFLTPPVHDDKELGVNGYNLTLDKYSEWLLAQRDSLHWEVADSHFPMTRFLEEKRQTDRSFKLANDGVHPGSSGHWLMAKAILQYLGEDVASASNVLGALAGNNKAEEIAGLVSQRQAIMKDAWLRDTGHKRPGMAKGLPLAEAQRIDEQIEKRIRATLSGTAPRRIRISCIGNSITQGARLENPAVEAYPAQLQRLLGYDYEVSNFGVSGKTLMKGTANAYVSTPTYKEALNSRPDIVTIKLGTNDSRLPYRTDIADHFVADYKALIRSFRELPSHPRIILLLPVASYLTDTTRQTDAAIVQQILPRIRQVAYDEKLELIDLHSITLQRDSLYPDQLHPNQQGASLIAQRVYETIAHKTIADFNLFKHIRQPFTVSSFYGYDCADFTFEGRNAKLVKPRVVAEGKPWIWRARFWGHEPQTDIALLDRGFHVVYCDASELFGNDEAVTLWNKFYEYLHTAGLGKKVVLEGMSRGGVYAYNWAARNPDKVACVYADAPVLDLRSWPGGNGKSKGSTADWEIVKKDYGYTTDEQTRDFRNNPLDKIPEIVKGRYPMLHVVGDADEVVPVDENTAPFEQKVKAAGGYIQVIHKPGVGHHPHSLPNPQPIVDFILTAVYGKQ</sequence>
<dbReference type="InterPro" id="IPR036514">
    <property type="entry name" value="SGNH_hydro_sf"/>
</dbReference>